<keyword evidence="2" id="KW-1185">Reference proteome</keyword>
<gene>
    <name evidence="1" type="ORF">L484_018308</name>
</gene>
<protein>
    <submittedName>
        <fullName evidence="1">Uncharacterized protein</fullName>
    </submittedName>
</protein>
<sequence>MVTTSAKTTLNCLAVDGRKQIGVVGVQIRTSEIKKTKIRGNDCDPYYGPSLAFNWQRDVVEEEVA</sequence>
<dbReference type="EMBL" id="KE345991">
    <property type="protein sequence ID" value="EXC23177.1"/>
    <property type="molecule type" value="Genomic_DNA"/>
</dbReference>
<name>W9S2R3_9ROSA</name>
<proteinExistence type="predicted"/>
<reference evidence="2" key="1">
    <citation type="submission" date="2013-01" db="EMBL/GenBank/DDBJ databases">
        <title>Draft Genome Sequence of a Mulberry Tree, Morus notabilis C.K. Schneid.</title>
        <authorList>
            <person name="He N."/>
            <person name="Zhao S."/>
        </authorList>
    </citation>
    <scope>NUCLEOTIDE SEQUENCE</scope>
</reference>
<accession>W9S2R3</accession>
<organism evidence="1 2">
    <name type="scientific">Morus notabilis</name>
    <dbReference type="NCBI Taxonomy" id="981085"/>
    <lineage>
        <taxon>Eukaryota</taxon>
        <taxon>Viridiplantae</taxon>
        <taxon>Streptophyta</taxon>
        <taxon>Embryophyta</taxon>
        <taxon>Tracheophyta</taxon>
        <taxon>Spermatophyta</taxon>
        <taxon>Magnoliopsida</taxon>
        <taxon>eudicotyledons</taxon>
        <taxon>Gunneridae</taxon>
        <taxon>Pentapetalae</taxon>
        <taxon>rosids</taxon>
        <taxon>fabids</taxon>
        <taxon>Rosales</taxon>
        <taxon>Moraceae</taxon>
        <taxon>Moreae</taxon>
        <taxon>Morus</taxon>
    </lineage>
</organism>
<evidence type="ECO:0000313" key="1">
    <source>
        <dbReference type="EMBL" id="EXC23177.1"/>
    </source>
</evidence>
<dbReference type="AlphaFoldDB" id="W9S2R3"/>
<evidence type="ECO:0000313" key="2">
    <source>
        <dbReference type="Proteomes" id="UP000030645"/>
    </source>
</evidence>
<dbReference type="Proteomes" id="UP000030645">
    <property type="component" value="Unassembled WGS sequence"/>
</dbReference>